<dbReference type="CDD" id="cd22160">
    <property type="entry name" value="F-box_AtFBL13-like"/>
    <property type="match status" value="1"/>
</dbReference>
<evidence type="ECO:0000313" key="3">
    <source>
        <dbReference type="Proteomes" id="UP001324115"/>
    </source>
</evidence>
<dbReference type="Gene3D" id="1.20.1280.50">
    <property type="match status" value="1"/>
</dbReference>
<dbReference type="InterPro" id="IPR032675">
    <property type="entry name" value="LRR_dom_sf"/>
</dbReference>
<dbReference type="Proteomes" id="UP001324115">
    <property type="component" value="Unassembled WGS sequence"/>
</dbReference>
<dbReference type="Pfam" id="PF00646">
    <property type="entry name" value="F-box"/>
    <property type="match status" value="1"/>
</dbReference>
<dbReference type="InterPro" id="IPR036047">
    <property type="entry name" value="F-box-like_dom_sf"/>
</dbReference>
<dbReference type="SUPFAM" id="SSF81383">
    <property type="entry name" value="F-box domain"/>
    <property type="match status" value="1"/>
</dbReference>
<evidence type="ECO:0000259" key="1">
    <source>
        <dbReference type="PROSITE" id="PS50181"/>
    </source>
</evidence>
<dbReference type="InterPro" id="IPR055411">
    <property type="entry name" value="LRR_FXL15/At3g58940/PEG3-like"/>
</dbReference>
<feature type="domain" description="F-box" evidence="1">
    <location>
        <begin position="19"/>
        <end position="72"/>
    </location>
</feature>
<accession>A0AAN7G1D5</accession>
<dbReference type="InterPro" id="IPR053772">
    <property type="entry name" value="At1g61320/At1g61330-like"/>
</dbReference>
<dbReference type="EMBL" id="JAXUIC010000002">
    <property type="protein sequence ID" value="KAK4604882.1"/>
    <property type="molecule type" value="Genomic_DNA"/>
</dbReference>
<dbReference type="PANTHER" id="PTHR34145:SF28">
    <property type="entry name" value="F-BOX DOMAIN-CONTAINING PROTEIN"/>
    <property type="match status" value="1"/>
</dbReference>
<organism evidence="2 3">
    <name type="scientific">Quercus rubra</name>
    <name type="common">Northern red oak</name>
    <name type="synonym">Quercus borealis</name>
    <dbReference type="NCBI Taxonomy" id="3512"/>
    <lineage>
        <taxon>Eukaryota</taxon>
        <taxon>Viridiplantae</taxon>
        <taxon>Streptophyta</taxon>
        <taxon>Embryophyta</taxon>
        <taxon>Tracheophyta</taxon>
        <taxon>Spermatophyta</taxon>
        <taxon>Magnoliopsida</taxon>
        <taxon>eudicotyledons</taxon>
        <taxon>Gunneridae</taxon>
        <taxon>Pentapetalae</taxon>
        <taxon>rosids</taxon>
        <taxon>fabids</taxon>
        <taxon>Fagales</taxon>
        <taxon>Fagaceae</taxon>
        <taxon>Quercus</taxon>
    </lineage>
</organism>
<dbReference type="Pfam" id="PF24758">
    <property type="entry name" value="LRR_At5g56370"/>
    <property type="match status" value="1"/>
</dbReference>
<reference evidence="2 3" key="1">
    <citation type="journal article" date="2023" name="G3 (Bethesda)">
        <title>A haplotype-resolved chromosome-scale genome for Quercus rubra L. provides insights into the genetics of adaptive traits for red oak species.</title>
        <authorList>
            <person name="Kapoor B."/>
            <person name="Jenkins J."/>
            <person name="Schmutz J."/>
            <person name="Zhebentyayeva T."/>
            <person name="Kuelheim C."/>
            <person name="Coggeshall M."/>
            <person name="Heim C."/>
            <person name="Lasky J.R."/>
            <person name="Leites L."/>
            <person name="Islam-Faridi N."/>
            <person name="Romero-Severson J."/>
            <person name="DeLeo V.L."/>
            <person name="Lucas S.M."/>
            <person name="Lazic D."/>
            <person name="Gailing O."/>
            <person name="Carlson J."/>
            <person name="Staton M."/>
        </authorList>
    </citation>
    <scope>NUCLEOTIDE SEQUENCE [LARGE SCALE GENOMIC DNA]</scope>
    <source>
        <strain evidence="2">Pseudo-F2</strain>
    </source>
</reference>
<dbReference type="PANTHER" id="PTHR34145">
    <property type="entry name" value="OS02G0105600 PROTEIN"/>
    <property type="match status" value="1"/>
</dbReference>
<name>A0AAN7G1D5_QUERU</name>
<dbReference type="SUPFAM" id="SSF52047">
    <property type="entry name" value="RNI-like"/>
    <property type="match status" value="1"/>
</dbReference>
<proteinExistence type="predicted"/>
<comment type="caution">
    <text evidence="2">The sequence shown here is derived from an EMBL/GenBank/DDBJ whole genome shotgun (WGS) entry which is preliminary data.</text>
</comment>
<gene>
    <name evidence="2" type="ORF">RGQ29_013086</name>
</gene>
<dbReference type="AlphaFoldDB" id="A0AAN7G1D5"/>
<evidence type="ECO:0000313" key="2">
    <source>
        <dbReference type="EMBL" id="KAK4604882.1"/>
    </source>
</evidence>
<dbReference type="InterPro" id="IPR053781">
    <property type="entry name" value="F-box_AtFBL13-like"/>
</dbReference>
<dbReference type="PROSITE" id="PS50181">
    <property type="entry name" value="FBOX"/>
    <property type="match status" value="1"/>
</dbReference>
<sequence length="547" mass="62981">MELEGIDLSNNVNEGVDAKDRISELPEFIIHHILSFLSTKAVVKTSLLSKRWNGFTSSYPVLDFNEDYFQEFPTHEYKPDQKFMPKYEEFQTREKVMHFLNNSLLRFCEQKICIDTLMLKVTLLNKKNTALVNKWVQMAVENRVKVLDVVVTKNKKTLYRLPEIVFSAKRLTVLKLVGCRLGHSNMKNTITLYSLKKLSLGNVYVEEQMLQNLVSCCPSIEHLTLKYCVGLKKFHAHAPLKYLTILSLPKLETIYYIEGASIRNLIYGYSIGEELGEIKVNACQNLRVLSLTGASITDQCLYDLGTKFPHLQTLNLSHCNMLETVHISSPSLNMLILWVCKKIREGEIDTPNLRNFKVYSYDKFPKLSLKSGGSCQTSAYCLTNSRLDYQYHLNTDWLLELREFLKNAIWAKTLSLDNKGQVACNLEEFPPTPPYDLEFLRLNLFPPSTGYSDIVNGLFLTFHPKTLLVYSTKNNVSCKNFLCECLMHKEDSGCCGSTHIKCWSRYLKNAIIENFGENKVEMPLNQDTPFDELDKVKDVRLKLLWQS</sequence>
<protein>
    <recommendedName>
        <fullName evidence="1">F-box domain-containing protein</fullName>
    </recommendedName>
</protein>
<dbReference type="InterPro" id="IPR001810">
    <property type="entry name" value="F-box_dom"/>
</dbReference>
<dbReference type="Gene3D" id="3.80.10.10">
    <property type="entry name" value="Ribonuclease Inhibitor"/>
    <property type="match status" value="2"/>
</dbReference>
<keyword evidence="3" id="KW-1185">Reference proteome</keyword>